<proteinExistence type="predicted"/>
<sequence length="121" mass="13183">MPLAFLAIWAHTGSVQSLLTSTPRSFSKGNFPATFPQPVGLHGIVVTQVCDPGPGLVGPHTTGHGPLIQLLQILIPLEILPTLQQNNTPNQLHVIYRIIEGALDPLIQITDSDIKWNWPQN</sequence>
<feature type="chain" id="PRO_5035437328" description="Secreted protein" evidence="1">
    <location>
        <begin position="18"/>
        <end position="121"/>
    </location>
</feature>
<dbReference type="Proteomes" id="UP000796761">
    <property type="component" value="Unassembled WGS sequence"/>
</dbReference>
<keyword evidence="1" id="KW-0732">Signal</keyword>
<reference evidence="2" key="1">
    <citation type="submission" date="2019-04" db="EMBL/GenBank/DDBJ databases">
        <title>Genome assembly of Zosterops borbonicus 15179.</title>
        <authorList>
            <person name="Leroy T."/>
            <person name="Anselmetti Y."/>
            <person name="Tilak M.-K."/>
            <person name="Nabholz B."/>
        </authorList>
    </citation>
    <scope>NUCLEOTIDE SEQUENCE</scope>
    <source>
        <strain evidence="2">HGM_15179</strain>
        <tissue evidence="2">Muscle</tissue>
    </source>
</reference>
<name>A0A8K1GNI7_9PASS</name>
<comment type="caution">
    <text evidence="2">The sequence shown here is derived from an EMBL/GenBank/DDBJ whole genome shotgun (WGS) entry which is preliminary data.</text>
</comment>
<evidence type="ECO:0008006" key="4">
    <source>
        <dbReference type="Google" id="ProtNLM"/>
    </source>
</evidence>
<evidence type="ECO:0000313" key="2">
    <source>
        <dbReference type="EMBL" id="TRZ22311.1"/>
    </source>
</evidence>
<protein>
    <recommendedName>
        <fullName evidence="4">Secreted protein</fullName>
    </recommendedName>
</protein>
<evidence type="ECO:0000313" key="3">
    <source>
        <dbReference type="Proteomes" id="UP000796761"/>
    </source>
</evidence>
<gene>
    <name evidence="2" type="ORF">HGM15179_004772</name>
</gene>
<organism evidence="2 3">
    <name type="scientific">Zosterops borbonicus</name>
    <dbReference type="NCBI Taxonomy" id="364589"/>
    <lineage>
        <taxon>Eukaryota</taxon>
        <taxon>Metazoa</taxon>
        <taxon>Chordata</taxon>
        <taxon>Craniata</taxon>
        <taxon>Vertebrata</taxon>
        <taxon>Euteleostomi</taxon>
        <taxon>Archelosauria</taxon>
        <taxon>Archosauria</taxon>
        <taxon>Dinosauria</taxon>
        <taxon>Saurischia</taxon>
        <taxon>Theropoda</taxon>
        <taxon>Coelurosauria</taxon>
        <taxon>Aves</taxon>
        <taxon>Neognathae</taxon>
        <taxon>Neoaves</taxon>
        <taxon>Telluraves</taxon>
        <taxon>Australaves</taxon>
        <taxon>Passeriformes</taxon>
        <taxon>Sylvioidea</taxon>
        <taxon>Zosteropidae</taxon>
        <taxon>Zosterops</taxon>
    </lineage>
</organism>
<dbReference type="EMBL" id="SWJQ01000102">
    <property type="protein sequence ID" value="TRZ22311.1"/>
    <property type="molecule type" value="Genomic_DNA"/>
</dbReference>
<keyword evidence="3" id="KW-1185">Reference proteome</keyword>
<evidence type="ECO:0000256" key="1">
    <source>
        <dbReference type="SAM" id="SignalP"/>
    </source>
</evidence>
<dbReference type="AlphaFoldDB" id="A0A8K1GNI7"/>
<accession>A0A8K1GNI7</accession>
<feature type="signal peptide" evidence="1">
    <location>
        <begin position="1"/>
        <end position="17"/>
    </location>
</feature>